<dbReference type="InterPro" id="IPR000876">
    <property type="entry name" value="Ribosomal_eS4"/>
</dbReference>
<evidence type="ECO:0000313" key="27">
    <source>
        <dbReference type="EMBL" id="SVE77002.1"/>
    </source>
</evidence>
<feature type="domain" description="RNA-binding S4" evidence="26">
    <location>
        <begin position="659"/>
        <end position="723"/>
    </location>
</feature>
<comment type="similarity">
    <text evidence="23">Belongs to the JTB family.</text>
</comment>
<dbReference type="SUPFAM" id="SSF53335">
    <property type="entry name" value="S-adenosyl-L-methionine-dependent methyltransferases"/>
    <property type="match status" value="1"/>
</dbReference>
<dbReference type="GO" id="GO:0005813">
    <property type="term" value="C:centrosome"/>
    <property type="evidence" value="ECO:0007669"/>
    <property type="project" value="UniProtKB-SubCell"/>
</dbReference>
<dbReference type="Gene3D" id="2.40.50.740">
    <property type="match status" value="1"/>
</dbReference>
<dbReference type="Gene3D" id="3.40.50.150">
    <property type="entry name" value="Vaccinia Virus protein VP39"/>
    <property type="match status" value="1"/>
</dbReference>
<dbReference type="GO" id="GO:0051301">
    <property type="term" value="P:cell division"/>
    <property type="evidence" value="ECO:0007669"/>
    <property type="project" value="UniProtKB-KW"/>
</dbReference>
<dbReference type="FunFam" id="3.30.720.220:FF:000001">
    <property type="entry name" value="Jumping translocation breakpoint"/>
    <property type="match status" value="1"/>
</dbReference>
<evidence type="ECO:0000256" key="24">
    <source>
        <dbReference type="ARBA" id="ARBA00068227"/>
    </source>
</evidence>
<evidence type="ECO:0000256" key="7">
    <source>
        <dbReference type="ARBA" id="ARBA00022490"/>
    </source>
</evidence>
<dbReference type="Pfam" id="PF08071">
    <property type="entry name" value="RS4NT"/>
    <property type="match status" value="1"/>
</dbReference>
<evidence type="ECO:0000256" key="16">
    <source>
        <dbReference type="ARBA" id="ARBA00023128"/>
    </source>
</evidence>
<dbReference type="AlphaFoldDB" id="A0A4Y7MAG2"/>
<evidence type="ECO:0000256" key="9">
    <source>
        <dbReference type="ARBA" id="ARBA00022692"/>
    </source>
</evidence>
<keyword evidence="14" id="KW-0689">Ribosomal protein</keyword>
<dbReference type="GO" id="GO:0016020">
    <property type="term" value="C:membrane"/>
    <property type="evidence" value="ECO:0007669"/>
    <property type="project" value="UniProtKB-SubCell"/>
</dbReference>
<keyword evidence="17" id="KW-0472">Membrane</keyword>
<evidence type="ECO:0000256" key="22">
    <source>
        <dbReference type="ARBA" id="ARBA00035402"/>
    </source>
</evidence>
<dbReference type="PANTHER" id="PTHR11581:SF0">
    <property type="entry name" value="SMALL RIBOSOMAL SUBUNIT PROTEIN ES4"/>
    <property type="match status" value="1"/>
</dbReference>
<dbReference type="GO" id="GO:0003735">
    <property type="term" value="F:structural constituent of ribosome"/>
    <property type="evidence" value="ECO:0007669"/>
    <property type="project" value="InterPro"/>
</dbReference>
<reference evidence="27" key="1">
    <citation type="submission" date="2018-08" db="EMBL/GenBank/DDBJ databases">
        <authorList>
            <person name="Cornetti L."/>
        </authorList>
    </citation>
    <scope>NUCLEOTIDE SEQUENCE</scope>
    <source>
        <strain evidence="27">US-AR</strain>
    </source>
</reference>
<dbReference type="GO" id="GO:0022627">
    <property type="term" value="C:cytosolic small ribosomal subunit"/>
    <property type="evidence" value="ECO:0007669"/>
    <property type="project" value="TreeGrafter"/>
</dbReference>
<evidence type="ECO:0000259" key="26">
    <source>
        <dbReference type="SMART" id="SM00363"/>
    </source>
</evidence>
<dbReference type="EMBL" id="LR007383">
    <property type="protein sequence ID" value="SVE77002.1"/>
    <property type="molecule type" value="mRNA"/>
</dbReference>
<dbReference type="InterPro" id="IPR013845">
    <property type="entry name" value="Ribosomal_eS4_central_region"/>
</dbReference>
<dbReference type="PROSITE" id="PS00528">
    <property type="entry name" value="RIBOSOMAL_S4E"/>
    <property type="match status" value="1"/>
</dbReference>
<keyword evidence="11 25" id="KW-0699">rRNA-binding</keyword>
<dbReference type="InterPro" id="IPR036282">
    <property type="entry name" value="Glutathione-S-Trfase_C_sf"/>
</dbReference>
<dbReference type="GO" id="GO:0005739">
    <property type="term" value="C:mitochondrion"/>
    <property type="evidence" value="ECO:0007669"/>
    <property type="project" value="UniProtKB-SubCell"/>
</dbReference>
<dbReference type="InterPro" id="IPR008657">
    <property type="entry name" value="JTB"/>
</dbReference>
<evidence type="ECO:0000256" key="11">
    <source>
        <dbReference type="ARBA" id="ARBA00022730"/>
    </source>
</evidence>
<dbReference type="InterPro" id="IPR036986">
    <property type="entry name" value="S4_RNA-bd_sf"/>
</dbReference>
<dbReference type="FunFam" id="2.40.50.740:FF:000001">
    <property type="entry name" value="40S ribosomal protein S4"/>
    <property type="match status" value="1"/>
</dbReference>
<accession>A0A4Y7MAG2</accession>
<keyword evidence="16" id="KW-0496">Mitochondrion</keyword>
<dbReference type="Pfam" id="PF01479">
    <property type="entry name" value="S4"/>
    <property type="match status" value="1"/>
</dbReference>
<proteinExistence type="evidence at transcript level"/>
<evidence type="ECO:0000256" key="1">
    <source>
        <dbReference type="ARBA" id="ARBA00004173"/>
    </source>
</evidence>
<organism evidence="27">
    <name type="scientific">Daphnia lumholtzi</name>
    <dbReference type="NCBI Taxonomy" id="42856"/>
    <lineage>
        <taxon>Eukaryota</taxon>
        <taxon>Metazoa</taxon>
        <taxon>Ecdysozoa</taxon>
        <taxon>Arthropoda</taxon>
        <taxon>Crustacea</taxon>
        <taxon>Branchiopoda</taxon>
        <taxon>Diplostraca</taxon>
        <taxon>Cladocera</taxon>
        <taxon>Anomopoda</taxon>
        <taxon>Daphniidae</taxon>
        <taxon>Daphnia</taxon>
    </lineage>
</organism>
<dbReference type="InterPro" id="IPR014722">
    <property type="entry name" value="Rib_uL2_dom2"/>
</dbReference>
<protein>
    <recommendedName>
        <fullName evidence="24">Protein JTB</fullName>
    </recommendedName>
    <alternativeName>
        <fullName evidence="22">40S ribosomal protein S4</fullName>
    </alternativeName>
    <alternativeName>
        <fullName evidence="21">Small ribosomal subunit protein eS4</fullName>
    </alternativeName>
</protein>
<dbReference type="GO" id="GO:0005819">
    <property type="term" value="C:spindle"/>
    <property type="evidence" value="ECO:0007669"/>
    <property type="project" value="UniProtKB-SubCell"/>
</dbReference>
<dbReference type="InterPro" id="IPR025714">
    <property type="entry name" value="Methyltranfer_dom"/>
</dbReference>
<sequence>MIEKCTKKRMLISVALLIGLSVAIVLLEHHLTQSSHHSSHFHANYSGNQTGTQCWLTEKITILDDCHPCTDFEKNSQSVGSCVATGYKEKIRCETSGDTTRSCERVLWLEERRFWTLEIVSLVLEGEKTLKLTCKKKKKMTNTLYIPVMDGSTSLSGVIAMFINSWSGNKTQLTLVNHSSDSLTIPIPTSLAAQGAKANPDFALLTTLPLLVVGESDTLSRLTVSGLAAVSRHLMKESDDPVVVKSLGFRGNCLQAPAECSLWTSFCEVQMVQSTVIFLTQQQKRDVVEIPPVLAKLEEHMKQPIRMHNVVKRCQKDRPQSADQLKQEEIQKLAGSLLEHCYVEGPDMTLADLLLFPCIFLLADRLLSELGVQLADYLPRVGAWLMRMKPAVSQAWNNTVGEKLLPDIGSLSIQPQPRVKIPRVKEISLYKKDTARRTGSVGNLSSEEIARVIDLLKRQKLMWLDGDNGARVTTELPEGLISHIDVAASSDFTANIDWASLPDPAHPQQGHVPGSRVDRKIQQLDGMATAVIDAVSEGDVVVDFCSGGGHLGIILAYLLPRCHVVMVDNKEESVRNARRRVAQLMLNNVTVIQSNLDYFRGRFDLGVALHACGVATDLARGPKKHLKRLAAPKSWMLDKLGGVFAPRPSTGPHKLRESLPLVVFLRNRLKYALNNSEVTKIVMQRLIKVDGKVRTDSNYPAGFMDVITIDKTGEFFRLVYDVKGRFAIHRITAEEAKYKLCKVRRVQVGPKGIPFITTHDGRTIRYPDPLVKVNDTIQLDIATNKIMDFIKFDSGNLCMITGGRNLGRVGTIINRERHPGSFDIVHVKDALGHLFATRLNNVFIIGKGSKAYISLPRDKGVKLSIAEERNKRLAAKAAA</sequence>
<dbReference type="Gene3D" id="2.30.30.30">
    <property type="match status" value="1"/>
</dbReference>
<evidence type="ECO:0000256" key="25">
    <source>
        <dbReference type="PROSITE-ProRule" id="PRU00182"/>
    </source>
</evidence>
<evidence type="ECO:0000256" key="23">
    <source>
        <dbReference type="ARBA" id="ARBA00060886"/>
    </source>
</evidence>
<keyword evidence="10" id="KW-0732">Signal</keyword>
<dbReference type="Pfam" id="PF13679">
    <property type="entry name" value="Methyltransf_32"/>
    <property type="match status" value="1"/>
</dbReference>
<dbReference type="InterPro" id="IPR013843">
    <property type="entry name" value="Ribosomal_eS4_N"/>
</dbReference>
<evidence type="ECO:0000256" key="18">
    <source>
        <dbReference type="ARBA" id="ARBA00023212"/>
    </source>
</evidence>
<dbReference type="GO" id="GO:0006412">
    <property type="term" value="P:translation"/>
    <property type="evidence" value="ECO:0007669"/>
    <property type="project" value="InterPro"/>
</dbReference>
<keyword evidence="9" id="KW-0812">Transmembrane</keyword>
<dbReference type="InterPro" id="IPR018199">
    <property type="entry name" value="Ribosomal_eS4_N_CS"/>
</dbReference>
<evidence type="ECO:0000256" key="15">
    <source>
        <dbReference type="ARBA" id="ARBA00022989"/>
    </source>
</evidence>
<comment type="subcellular location">
    <subcellularLocation>
        <location evidence="3">Cytoplasm</location>
        <location evidence="3">Cytoskeleton</location>
        <location evidence="3">Microtubule organizing center</location>
        <location evidence="3">Centrosome</location>
    </subcellularLocation>
    <subcellularLocation>
        <location evidence="2">Cytoplasm</location>
        <location evidence="2">Cytoskeleton</location>
        <location evidence="2">Spindle</location>
    </subcellularLocation>
    <subcellularLocation>
        <location evidence="4">Membrane</location>
        <topology evidence="4">Single-pass type I membrane protein</topology>
    </subcellularLocation>
    <subcellularLocation>
        <location evidence="1">Mitochondrion</location>
    </subcellularLocation>
</comment>
<keyword evidence="7" id="KW-0963">Cytoplasm</keyword>
<dbReference type="CDD" id="cd00165">
    <property type="entry name" value="S4"/>
    <property type="match status" value="1"/>
</dbReference>
<dbReference type="GO" id="GO:0019843">
    <property type="term" value="F:rRNA binding"/>
    <property type="evidence" value="ECO:0007669"/>
    <property type="project" value="UniProtKB-KW"/>
</dbReference>
<dbReference type="SMART" id="SM00363">
    <property type="entry name" value="S4"/>
    <property type="match status" value="1"/>
</dbReference>
<dbReference type="CDD" id="cd06087">
    <property type="entry name" value="KOW_RPS4"/>
    <property type="match status" value="1"/>
</dbReference>
<dbReference type="CDD" id="cd02440">
    <property type="entry name" value="AdoMet_MTases"/>
    <property type="match status" value="1"/>
</dbReference>
<dbReference type="CDD" id="cd00299">
    <property type="entry name" value="GST_C_family"/>
    <property type="match status" value="1"/>
</dbReference>
<evidence type="ECO:0000256" key="4">
    <source>
        <dbReference type="ARBA" id="ARBA00004479"/>
    </source>
</evidence>
<keyword evidence="15" id="KW-1133">Transmembrane helix</keyword>
<evidence type="ECO:0000256" key="2">
    <source>
        <dbReference type="ARBA" id="ARBA00004186"/>
    </source>
</evidence>
<dbReference type="FunFam" id="2.30.30.30:FF:000005">
    <property type="entry name" value="40S ribosomal protein S4"/>
    <property type="match status" value="1"/>
</dbReference>
<evidence type="ECO:0000256" key="14">
    <source>
        <dbReference type="ARBA" id="ARBA00022980"/>
    </source>
</evidence>
<dbReference type="PANTHER" id="PTHR11581">
    <property type="entry name" value="30S/40S RIBOSOMAL PROTEIN S4"/>
    <property type="match status" value="1"/>
</dbReference>
<keyword evidence="18" id="KW-0206">Cytoskeleton</keyword>
<evidence type="ECO:0000256" key="13">
    <source>
        <dbReference type="ARBA" id="ARBA00022884"/>
    </source>
</evidence>
<gene>
    <name evidence="27" type="primary">EOG090X0615</name>
</gene>
<keyword evidence="13 25" id="KW-0694">RNA-binding</keyword>
<keyword evidence="12" id="KW-0498">Mitosis</keyword>
<evidence type="ECO:0000256" key="10">
    <source>
        <dbReference type="ARBA" id="ARBA00022729"/>
    </source>
</evidence>
<dbReference type="FunFam" id="3.10.290.10:FF:000051">
    <property type="entry name" value="40S ribosomal protein S4, X isoform"/>
    <property type="match status" value="1"/>
</dbReference>
<dbReference type="Pfam" id="PF05439">
    <property type="entry name" value="JTB"/>
    <property type="match status" value="1"/>
</dbReference>
<dbReference type="Gene3D" id="3.10.290.10">
    <property type="entry name" value="RNA-binding S4 domain"/>
    <property type="match status" value="1"/>
</dbReference>
<dbReference type="InterPro" id="IPR038237">
    <property type="entry name" value="Ribosomal_eS4_central_sf"/>
</dbReference>
<dbReference type="PROSITE" id="PS50889">
    <property type="entry name" value="S4"/>
    <property type="match status" value="1"/>
</dbReference>
<dbReference type="Pfam" id="PF16121">
    <property type="entry name" value="40S_S4_C"/>
    <property type="match status" value="1"/>
</dbReference>
<dbReference type="HAMAP" id="MF_00485">
    <property type="entry name" value="Ribosomal_eS4"/>
    <property type="match status" value="1"/>
</dbReference>
<dbReference type="InterPro" id="IPR005824">
    <property type="entry name" value="KOW"/>
</dbReference>
<evidence type="ECO:0000256" key="21">
    <source>
        <dbReference type="ARBA" id="ARBA00035272"/>
    </source>
</evidence>
<keyword evidence="8" id="KW-0132">Cell division</keyword>
<keyword evidence="19" id="KW-0687">Ribonucleoprotein</keyword>
<evidence type="ECO:0000256" key="5">
    <source>
        <dbReference type="ARBA" id="ARBA00007500"/>
    </source>
</evidence>
<dbReference type="Gene3D" id="3.30.720.220">
    <property type="match status" value="1"/>
</dbReference>
<evidence type="ECO:0000256" key="6">
    <source>
        <dbReference type="ARBA" id="ARBA00008797"/>
    </source>
</evidence>
<evidence type="ECO:0000256" key="20">
    <source>
        <dbReference type="ARBA" id="ARBA00023306"/>
    </source>
</evidence>
<dbReference type="InterPro" id="IPR041982">
    <property type="entry name" value="Ribosomal_eS4_KOW"/>
</dbReference>
<dbReference type="Pfam" id="PF00467">
    <property type="entry name" value="KOW"/>
    <property type="match status" value="1"/>
</dbReference>
<dbReference type="Pfam" id="PF00900">
    <property type="entry name" value="Ribosomal_S4e"/>
    <property type="match status" value="1"/>
</dbReference>
<dbReference type="InterPro" id="IPR029063">
    <property type="entry name" value="SAM-dependent_MTases_sf"/>
</dbReference>
<evidence type="ECO:0000256" key="19">
    <source>
        <dbReference type="ARBA" id="ARBA00023274"/>
    </source>
</evidence>
<evidence type="ECO:0000256" key="3">
    <source>
        <dbReference type="ARBA" id="ARBA00004300"/>
    </source>
</evidence>
<dbReference type="Gene3D" id="1.20.1050.10">
    <property type="match status" value="1"/>
</dbReference>
<comment type="similarity">
    <text evidence="5">Belongs to the eukaryotic ribosomal protein eS4 family.</text>
</comment>
<dbReference type="InterPro" id="IPR032277">
    <property type="entry name" value="Ribosomal_eS4_C"/>
</dbReference>
<name>A0A4Y7MAG2_9CRUS</name>
<keyword evidence="20" id="KW-0131">Cell cycle</keyword>
<evidence type="ECO:0000256" key="17">
    <source>
        <dbReference type="ARBA" id="ARBA00023136"/>
    </source>
</evidence>
<comment type="similarity">
    <text evidence="6">Belongs to the GSTCD family.</text>
</comment>
<dbReference type="InterPro" id="IPR002942">
    <property type="entry name" value="S4_RNA-bd"/>
</dbReference>
<evidence type="ECO:0000256" key="12">
    <source>
        <dbReference type="ARBA" id="ARBA00022776"/>
    </source>
</evidence>
<dbReference type="SUPFAM" id="SSF47616">
    <property type="entry name" value="GST C-terminal domain-like"/>
    <property type="match status" value="1"/>
</dbReference>
<evidence type="ECO:0000256" key="8">
    <source>
        <dbReference type="ARBA" id="ARBA00022618"/>
    </source>
</evidence>